<dbReference type="PIRSF" id="PIRSF000090">
    <property type="entry name" value="Beta-ETF"/>
    <property type="match status" value="1"/>
</dbReference>
<proteinExistence type="inferred from homology"/>
<dbReference type="Gene3D" id="3.40.50.620">
    <property type="entry name" value="HUPs"/>
    <property type="match status" value="1"/>
</dbReference>
<sequence length="249" mass="28040">MKILVPIKGVINYNTKVRIKNDYSGIETENTKISMNPFDEIALEESLQLREKGIATEVIVVSIGSCKVEEVLKNSLAMGADRGILIESNETLEPLSIAKILREIVKKENPIIVIAGKQTTDNESNQTGQMLAALMRWPQATFVSNIKIIDNHAIVTREVGHGTMTMETPLPAVITVDLNLNEPRYISLPNIIKARKKRIEKKKATDFAIDLTPRLKVLRFEENRAERKGLRLYSTTKLIEILKSKHDLL</sequence>
<keyword evidence="7" id="KW-0535">Nitrogen fixation</keyword>
<dbReference type="InterPro" id="IPR014729">
    <property type="entry name" value="Rossmann-like_a/b/a_fold"/>
</dbReference>
<dbReference type="RefSeq" id="WP_012778587.1">
    <property type="nucleotide sequence ID" value="NC_020549.1"/>
</dbReference>
<dbReference type="PANTHER" id="PTHR21294">
    <property type="entry name" value="ELECTRON TRANSFER FLAVOPROTEIN BETA-SUBUNIT"/>
    <property type="match status" value="1"/>
</dbReference>
<feature type="domain" description="Electron transfer flavoprotein alpha/beta-subunit N-terminal" evidence="8">
    <location>
        <begin position="23"/>
        <end position="211"/>
    </location>
</feature>
<gene>
    <name evidence="9" type="ORF">WSI_01175</name>
</gene>
<evidence type="ECO:0000256" key="7">
    <source>
        <dbReference type="ARBA" id="ARBA00023231"/>
    </source>
</evidence>
<evidence type="ECO:0000256" key="5">
    <source>
        <dbReference type="ARBA" id="ARBA00022448"/>
    </source>
</evidence>
<evidence type="ECO:0000313" key="10">
    <source>
        <dbReference type="Proteomes" id="UP000011820"/>
    </source>
</evidence>
<dbReference type="Pfam" id="PF01012">
    <property type="entry name" value="ETF"/>
    <property type="match status" value="1"/>
</dbReference>
<dbReference type="InterPro" id="IPR033948">
    <property type="entry name" value="ETF_beta_N"/>
</dbReference>
<protein>
    <recommendedName>
        <fullName evidence="4">Electron transfer flavoprotein subunit beta</fullName>
    </recommendedName>
</protein>
<dbReference type="InterPro" id="IPR014730">
    <property type="entry name" value="ETF_a/b_N"/>
</dbReference>
<dbReference type="SMART" id="SM00893">
    <property type="entry name" value="ETF"/>
    <property type="match status" value="1"/>
</dbReference>
<dbReference type="CDD" id="cd01714">
    <property type="entry name" value="ETF_beta"/>
    <property type="match status" value="1"/>
</dbReference>
<reference evidence="9 10" key="1">
    <citation type="journal article" date="2013" name="Genome Announc.">
        <title>Complete Genome Sequence of a Chinese Strain of 'Candidatus Liberibacter asiaticus'.</title>
        <authorList>
            <person name="Lin H."/>
            <person name="Han C.S."/>
            <person name="Liu B."/>
            <person name="Lou B."/>
            <person name="Bai X."/>
            <person name="Deng C."/>
            <person name="Civerolo E.L."/>
            <person name="Gupta G."/>
        </authorList>
    </citation>
    <scope>NUCLEOTIDE SEQUENCE [LARGE SCALE GENOMIC DNA]</scope>
    <source>
        <strain evidence="10">gxpsy</strain>
    </source>
</reference>
<dbReference type="Proteomes" id="UP000011820">
    <property type="component" value="Chromosome"/>
</dbReference>
<keyword evidence="5" id="KW-0813">Transport</keyword>
<dbReference type="EMBL" id="CP004005">
    <property type="protein sequence ID" value="AGH16605.1"/>
    <property type="molecule type" value="Genomic_DNA"/>
</dbReference>
<organism evidence="9 10">
    <name type="scientific">Candidatus Liberibacter asiaticus str. gxpsy</name>
    <dbReference type="NCBI Taxonomy" id="1174529"/>
    <lineage>
        <taxon>Bacteria</taxon>
        <taxon>Pseudomonadati</taxon>
        <taxon>Pseudomonadota</taxon>
        <taxon>Alphaproteobacteria</taxon>
        <taxon>Hyphomicrobiales</taxon>
        <taxon>Rhizobiaceae</taxon>
        <taxon>Liberibacter</taxon>
    </lineage>
</organism>
<keyword evidence="10" id="KW-1185">Reference proteome</keyword>
<evidence type="ECO:0000313" key="9">
    <source>
        <dbReference type="EMBL" id="AGH16605.1"/>
    </source>
</evidence>
<evidence type="ECO:0000256" key="4">
    <source>
        <dbReference type="ARBA" id="ARBA00016797"/>
    </source>
</evidence>
<dbReference type="SUPFAM" id="SSF52402">
    <property type="entry name" value="Adenine nucleotide alpha hydrolases-like"/>
    <property type="match status" value="1"/>
</dbReference>
<keyword evidence="6" id="KW-0249">Electron transport</keyword>
<name>A0ABN4AZR9_LIBAS</name>
<comment type="function">
    <text evidence="1">May play a role in a redox process involved in nitrogen fixation.</text>
</comment>
<evidence type="ECO:0000256" key="1">
    <source>
        <dbReference type="ARBA" id="ARBA00003554"/>
    </source>
</evidence>
<evidence type="ECO:0000256" key="3">
    <source>
        <dbReference type="ARBA" id="ARBA00011874"/>
    </source>
</evidence>
<comment type="subunit">
    <text evidence="3">FixA and FixB form a heterodimer.</text>
</comment>
<evidence type="ECO:0000259" key="8">
    <source>
        <dbReference type="SMART" id="SM00893"/>
    </source>
</evidence>
<dbReference type="GeneID" id="93076607"/>
<dbReference type="PANTHER" id="PTHR21294:SF8">
    <property type="entry name" value="ELECTRON TRANSFER FLAVOPROTEIN SUBUNIT BETA"/>
    <property type="match status" value="1"/>
</dbReference>
<dbReference type="InterPro" id="IPR012255">
    <property type="entry name" value="ETF_b"/>
</dbReference>
<evidence type="ECO:0000256" key="2">
    <source>
        <dbReference type="ARBA" id="ARBA00007557"/>
    </source>
</evidence>
<evidence type="ECO:0000256" key="6">
    <source>
        <dbReference type="ARBA" id="ARBA00022982"/>
    </source>
</evidence>
<accession>A0ABN4AZR9</accession>
<comment type="similarity">
    <text evidence="2">Belongs to the ETF beta-subunit/FixA family.</text>
</comment>